<dbReference type="SMART" id="SM00046">
    <property type="entry name" value="DAGKc"/>
    <property type="match status" value="1"/>
</dbReference>
<organism evidence="3 4">
    <name type="scientific">Actinomyces israelii</name>
    <dbReference type="NCBI Taxonomy" id="1659"/>
    <lineage>
        <taxon>Bacteria</taxon>
        <taxon>Bacillati</taxon>
        <taxon>Actinomycetota</taxon>
        <taxon>Actinomycetes</taxon>
        <taxon>Actinomycetales</taxon>
        <taxon>Actinomycetaceae</taxon>
        <taxon>Actinomyces</taxon>
    </lineage>
</organism>
<dbReference type="PANTHER" id="PTHR30492:SF0">
    <property type="entry name" value="METHYLGLYOXAL SYNTHASE"/>
    <property type="match status" value="1"/>
</dbReference>
<dbReference type="Pfam" id="PF00781">
    <property type="entry name" value="DAGK_cat"/>
    <property type="match status" value="1"/>
</dbReference>
<dbReference type="RefSeq" id="WP_268917940.1">
    <property type="nucleotide sequence ID" value="NZ_CP124548.1"/>
</dbReference>
<evidence type="ECO:0000256" key="1">
    <source>
        <dbReference type="SAM" id="Phobius"/>
    </source>
</evidence>
<keyword evidence="3" id="KW-0418">Kinase</keyword>
<dbReference type="Proteomes" id="UP001072034">
    <property type="component" value="Unassembled WGS sequence"/>
</dbReference>
<evidence type="ECO:0000313" key="4">
    <source>
        <dbReference type="Proteomes" id="UP001072034"/>
    </source>
</evidence>
<dbReference type="InterPro" id="IPR004363">
    <property type="entry name" value="Methylgl_synth"/>
</dbReference>
<evidence type="ECO:0000259" key="2">
    <source>
        <dbReference type="PROSITE" id="PS50146"/>
    </source>
</evidence>
<dbReference type="PANTHER" id="PTHR30492">
    <property type="entry name" value="METHYLGLYOXAL SYNTHASE"/>
    <property type="match status" value="1"/>
</dbReference>
<dbReference type="SUPFAM" id="SSF48317">
    <property type="entry name" value="Acid phosphatase/Vanadium-dependent haloperoxidase"/>
    <property type="match status" value="1"/>
</dbReference>
<dbReference type="InterPro" id="IPR045540">
    <property type="entry name" value="YegS/DAGK_C"/>
</dbReference>
<dbReference type="Gene3D" id="3.40.50.10330">
    <property type="entry name" value="Probable inorganic polyphosphate/atp-NAD kinase, domain 1"/>
    <property type="match status" value="1"/>
</dbReference>
<feature type="transmembrane region" description="Helical" evidence="1">
    <location>
        <begin position="133"/>
        <end position="152"/>
    </location>
</feature>
<feature type="transmembrane region" description="Helical" evidence="1">
    <location>
        <begin position="93"/>
        <end position="113"/>
    </location>
</feature>
<dbReference type="InterPro" id="IPR001206">
    <property type="entry name" value="Diacylglycerol_kinase_cat_dom"/>
</dbReference>
<sequence length="531" mass="55965">MSRISRALRALPRHLPEATLAVLFALLFLAWSCLALTGCAAVLDTHIPPPLLRPRSYLGQVAEALSLVTHPFLILLAIASVAVFSFRRRMRRLSLALAVAATGIPLQTLIAFATHRPRPHTVFADSISHIGGAYPASHVTAMTLGAWVLVTLTRAHRRGTISVAQWTAIGSGAVLLTAACQWLMGLAHPSDIVGGLLLGIAMANLALSVGGVDSILSAWARLSLRRDSGGKRAAIVFNPTKFDDLSLLRRRVEAEVRAARWKPTLWLETTVDDPGHEPARRALAAGVDLVLVAGGDGTVRAVSSELAGTGTPMALLPSGTGNLLARNLGVPLDTDAALSLALHGRAGAIDVVRCETDGPDGDGPLTQRFVVMAGIGLDAQIMEDTSDDLKKVIRSGAYALAAVQNAAPDPFTATVTLDDGEPTEQPVVMALLGNVGTITAGVPLFPQASPSDGKVDLMLANPDRVVDWARLGAQILTGRVQEGFSTTSASRVRITTDRPVPFELDGDTAGTTRSLTVEIEPRALLVVEPKR</sequence>
<feature type="transmembrane region" description="Helical" evidence="1">
    <location>
        <begin position="164"/>
        <end position="184"/>
    </location>
</feature>
<keyword evidence="1" id="KW-0812">Transmembrane</keyword>
<keyword evidence="1" id="KW-1133">Transmembrane helix</keyword>
<dbReference type="InterPro" id="IPR000326">
    <property type="entry name" value="PAP2/HPO"/>
</dbReference>
<dbReference type="SUPFAM" id="SSF111331">
    <property type="entry name" value="NAD kinase/diacylglycerol kinase-like"/>
    <property type="match status" value="1"/>
</dbReference>
<dbReference type="InterPro" id="IPR016064">
    <property type="entry name" value="NAD/diacylglycerol_kinase_sf"/>
</dbReference>
<dbReference type="GO" id="GO:0016301">
    <property type="term" value="F:kinase activity"/>
    <property type="evidence" value="ECO:0007669"/>
    <property type="project" value="UniProtKB-KW"/>
</dbReference>
<evidence type="ECO:0000313" key="3">
    <source>
        <dbReference type="EMBL" id="MCZ0858574.1"/>
    </source>
</evidence>
<dbReference type="EMBL" id="JAPTMY010000024">
    <property type="protein sequence ID" value="MCZ0858574.1"/>
    <property type="molecule type" value="Genomic_DNA"/>
</dbReference>
<proteinExistence type="predicted"/>
<feature type="domain" description="DAGKc" evidence="2">
    <location>
        <begin position="228"/>
        <end position="358"/>
    </location>
</feature>
<dbReference type="PROSITE" id="PS50146">
    <property type="entry name" value="DAGK"/>
    <property type="match status" value="1"/>
</dbReference>
<gene>
    <name evidence="3" type="ORF">OHJ16_11025</name>
</gene>
<feature type="transmembrane region" description="Helical" evidence="1">
    <location>
        <begin position="64"/>
        <end position="86"/>
    </location>
</feature>
<name>A0ABT4IB32_9ACTO</name>
<dbReference type="InterPro" id="IPR017438">
    <property type="entry name" value="ATP-NAD_kinase_N"/>
</dbReference>
<dbReference type="Pfam" id="PF19279">
    <property type="entry name" value="YegS_C"/>
    <property type="match status" value="1"/>
</dbReference>
<feature type="transmembrane region" description="Helical" evidence="1">
    <location>
        <begin position="196"/>
        <end position="222"/>
    </location>
</feature>
<reference evidence="3" key="1">
    <citation type="submission" date="2022-10" db="EMBL/GenBank/DDBJ databases">
        <title>Genome sequence of Actinomyces israelii ATCC 10048.</title>
        <authorList>
            <person name="Watt R.M."/>
            <person name="Tong W.M."/>
        </authorList>
    </citation>
    <scope>NUCLEOTIDE SEQUENCE</scope>
    <source>
        <strain evidence="3">ATCC 10048</strain>
    </source>
</reference>
<protein>
    <submittedName>
        <fullName evidence="3">Diacylglycerol kinase family protein</fullName>
    </submittedName>
</protein>
<accession>A0ABT4IB32</accession>
<keyword evidence="1" id="KW-0472">Membrane</keyword>
<dbReference type="Gene3D" id="2.60.200.40">
    <property type="match status" value="1"/>
</dbReference>
<dbReference type="Pfam" id="PF01569">
    <property type="entry name" value="PAP2"/>
    <property type="match status" value="1"/>
</dbReference>
<dbReference type="InterPro" id="IPR036938">
    <property type="entry name" value="PAP2/HPO_sf"/>
</dbReference>
<keyword evidence="4" id="KW-1185">Reference proteome</keyword>
<keyword evidence="3" id="KW-0808">Transferase</keyword>
<comment type="caution">
    <text evidence="3">The sequence shown here is derived from an EMBL/GenBank/DDBJ whole genome shotgun (WGS) entry which is preliminary data.</text>
</comment>